<dbReference type="GO" id="GO:0019005">
    <property type="term" value="C:SCF ubiquitin ligase complex"/>
    <property type="evidence" value="ECO:0007669"/>
    <property type="project" value="TreeGrafter"/>
</dbReference>
<proteinExistence type="inferred from homology"/>
<dbReference type="GO" id="GO:0005634">
    <property type="term" value="C:nucleus"/>
    <property type="evidence" value="ECO:0007669"/>
    <property type="project" value="UniProtKB-SubCell"/>
</dbReference>
<dbReference type="Gene3D" id="3.40.20.10">
    <property type="entry name" value="Severin"/>
    <property type="match status" value="1"/>
</dbReference>
<dbReference type="PANTHER" id="PTHR46432:SF1">
    <property type="entry name" value="F-BOX ONLY PROTEIN 42"/>
    <property type="match status" value="1"/>
</dbReference>
<dbReference type="Pfam" id="PF24681">
    <property type="entry name" value="Kelch_KLHDC2_KLHL20_DRC7"/>
    <property type="match status" value="1"/>
</dbReference>
<evidence type="ECO:0000256" key="4">
    <source>
        <dbReference type="ARBA" id="ARBA00022490"/>
    </source>
</evidence>
<evidence type="ECO:0000256" key="3">
    <source>
        <dbReference type="ARBA" id="ARBA00010055"/>
    </source>
</evidence>
<evidence type="ECO:0000256" key="5">
    <source>
        <dbReference type="ARBA" id="ARBA00023242"/>
    </source>
</evidence>
<dbReference type="SUPFAM" id="SSF117281">
    <property type="entry name" value="Kelch motif"/>
    <property type="match status" value="1"/>
</dbReference>
<dbReference type="InterPro" id="IPR052821">
    <property type="entry name" value="F-box_only_SRC"/>
</dbReference>
<dbReference type="GO" id="GO:0003779">
    <property type="term" value="F:actin binding"/>
    <property type="evidence" value="ECO:0007669"/>
    <property type="project" value="InterPro"/>
</dbReference>
<dbReference type="SUPFAM" id="SSF55753">
    <property type="entry name" value="Actin depolymerizing proteins"/>
    <property type="match status" value="1"/>
</dbReference>
<dbReference type="Gene3D" id="2.120.10.80">
    <property type="entry name" value="Kelch-type beta propeller"/>
    <property type="match status" value="1"/>
</dbReference>
<dbReference type="GO" id="GO:0071944">
    <property type="term" value="C:cell periphery"/>
    <property type="evidence" value="ECO:0007669"/>
    <property type="project" value="UniProtKB-ARBA"/>
</dbReference>
<keyword evidence="8" id="KW-1185">Reference proteome</keyword>
<dbReference type="InterPro" id="IPR015915">
    <property type="entry name" value="Kelch-typ_b-propeller"/>
</dbReference>
<accession>A0A8S1EW58</accession>
<dbReference type="GO" id="GO:0071846">
    <property type="term" value="P:actin filament debranching"/>
    <property type="evidence" value="ECO:0007669"/>
    <property type="project" value="InterPro"/>
</dbReference>
<dbReference type="GO" id="GO:0005737">
    <property type="term" value="C:cytoplasm"/>
    <property type="evidence" value="ECO:0007669"/>
    <property type="project" value="UniProtKB-SubCell"/>
</dbReference>
<comment type="similarity">
    <text evidence="3">Belongs to the actin-binding proteins ADF family. GMF subfamily.</text>
</comment>
<feature type="domain" description="ADF-H" evidence="6">
    <location>
        <begin position="634"/>
        <end position="766"/>
    </location>
</feature>
<organism evidence="7 8">
    <name type="scientific">Caenorhabditis bovis</name>
    <dbReference type="NCBI Taxonomy" id="2654633"/>
    <lineage>
        <taxon>Eukaryota</taxon>
        <taxon>Metazoa</taxon>
        <taxon>Ecdysozoa</taxon>
        <taxon>Nematoda</taxon>
        <taxon>Chromadorea</taxon>
        <taxon>Rhabditida</taxon>
        <taxon>Rhabditina</taxon>
        <taxon>Rhabditomorpha</taxon>
        <taxon>Rhabditoidea</taxon>
        <taxon>Rhabditidae</taxon>
        <taxon>Peloderinae</taxon>
        <taxon>Caenorhabditis</taxon>
    </lineage>
</organism>
<dbReference type="InterPro" id="IPR002108">
    <property type="entry name" value="ADF-H"/>
</dbReference>
<name>A0A8S1EW58_9PELO</name>
<gene>
    <name evidence="7" type="ORF">CBOVIS_LOCUS4884</name>
</gene>
<dbReference type="InterPro" id="IPR029006">
    <property type="entry name" value="ADF-H/Gelsolin-like_dom_sf"/>
</dbReference>
<dbReference type="GO" id="GO:1990756">
    <property type="term" value="F:ubiquitin-like ligase-substrate adaptor activity"/>
    <property type="evidence" value="ECO:0007669"/>
    <property type="project" value="TreeGrafter"/>
</dbReference>
<evidence type="ECO:0000256" key="2">
    <source>
        <dbReference type="ARBA" id="ARBA00004496"/>
    </source>
</evidence>
<evidence type="ECO:0000256" key="1">
    <source>
        <dbReference type="ARBA" id="ARBA00004123"/>
    </source>
</evidence>
<reference evidence="7 8" key="1">
    <citation type="submission" date="2020-04" db="EMBL/GenBank/DDBJ databases">
        <authorList>
            <person name="Laetsch R D."/>
            <person name="Stevens L."/>
            <person name="Kumar S."/>
            <person name="Blaxter L. M."/>
        </authorList>
    </citation>
    <scope>NUCLEOTIDE SEQUENCE [LARGE SCALE GENOMIC DNA]</scope>
</reference>
<dbReference type="Proteomes" id="UP000494206">
    <property type="component" value="Unassembled WGS sequence"/>
</dbReference>
<comment type="caution">
    <text evidence="7">The sequence shown here is derived from an EMBL/GenBank/DDBJ whole genome shotgun (WGS) entry which is preliminary data.</text>
</comment>
<dbReference type="PROSITE" id="PS51263">
    <property type="entry name" value="ADF_H"/>
    <property type="match status" value="1"/>
</dbReference>
<dbReference type="FunFam" id="3.40.20.10:FF:000026">
    <property type="entry name" value="Glia maturation factor"/>
    <property type="match status" value="1"/>
</dbReference>
<dbReference type="Pfam" id="PF00241">
    <property type="entry name" value="Cofilin_ADF"/>
    <property type="match status" value="1"/>
</dbReference>
<evidence type="ECO:0000313" key="8">
    <source>
        <dbReference type="Proteomes" id="UP000494206"/>
    </source>
</evidence>
<dbReference type="EMBL" id="CADEPM010000003">
    <property type="protein sequence ID" value="CAB3402241.1"/>
    <property type="molecule type" value="Genomic_DNA"/>
</dbReference>
<sequence length="766" mass="89250">MMEMEFDEEHLLRLPSTVIRRILTSLRQPEIDSFTKAFPFYQSVCDLELKTMETQFERRKYFKWNRCLHSTSIEGNSEELVADRVAGAIAYHPPDKAIYLFGGEPLLADPGIWPETRRRGAVFNDIWKFDLTTLKWSRVIVPSPPYPEARCNASLISWNDELVLYGGSQYGYDGAVPIFNDVFVYNPKANTWREMRTENPGPKRCGHSVVISGDYMILYGGNRVPTYDNQPLSTSDLFLLNLVTEKWFNVKLHQNRTFYGSIDDYDKLSNPREQYFPNLHQAKSKLVKIRDGLLLIVGEMMRDEYGSALVISYAYPEFARFKWKRVENIGRWWNMKKNSRRMEIDNTCPNRNFWQTAVIQNENTIRLVSLGKLRSSLITKNELTLRYDLVKKRCIKFIDAMRSQLERGLQERIAAIEDFEREFDRDLSIECEGIACKLTNVFADQQQIRSVVGTKLKVPTMNGFRMDVASEEGIQWEGAELDDIDIYELKQLIREMVQQLHNRFYPTNVDNPCSYLSVANRALRRMAVYTAEIKTDVTFEQFPKIEWVAQPIQYRAAPDTEMYSLTGAHHEVVMHGGRVYCNEVFSHMGYTYLLTGTSNITQPRPRIWEYGKKMRSLDQIRMTKLVSFGTSALGICSIPDELRAEFKKFRFSKSTCMNALILKISREQHELSIEERMEDCNLAEVRDELPSQQPRFVLLSWCKKHDDNRSSYPLSLIYFCPTGSSPELQMMYAGSRNFIVNEFQLTKNLEIRDIDELDEDLLDSKF</sequence>
<dbReference type="AlphaFoldDB" id="A0A8S1EW58"/>
<keyword evidence="5" id="KW-0539">Nucleus</keyword>
<evidence type="ECO:0000313" key="7">
    <source>
        <dbReference type="EMBL" id="CAB3402241.1"/>
    </source>
</evidence>
<dbReference type="PANTHER" id="PTHR46432">
    <property type="entry name" value="F-BOX ONLY PROTEIN 42"/>
    <property type="match status" value="1"/>
</dbReference>
<evidence type="ECO:0000259" key="6">
    <source>
        <dbReference type="PROSITE" id="PS51263"/>
    </source>
</evidence>
<dbReference type="InterPro" id="IPR011171">
    <property type="entry name" value="GMF"/>
</dbReference>
<comment type="subcellular location">
    <subcellularLocation>
        <location evidence="2">Cytoplasm</location>
    </subcellularLocation>
    <subcellularLocation>
        <location evidence="1">Nucleus</location>
    </subcellularLocation>
</comment>
<dbReference type="GO" id="GO:0071933">
    <property type="term" value="F:Arp2/3 complex binding"/>
    <property type="evidence" value="ECO:0007669"/>
    <property type="project" value="InterPro"/>
</dbReference>
<protein>
    <recommendedName>
        <fullName evidence="6">ADF-H domain-containing protein</fullName>
    </recommendedName>
</protein>
<dbReference type="SMART" id="SM00102">
    <property type="entry name" value="ADF"/>
    <property type="match status" value="1"/>
</dbReference>
<keyword evidence="4" id="KW-0963">Cytoplasm</keyword>
<dbReference type="OrthoDB" id="9973021at2759"/>
<dbReference type="CDD" id="cd11283">
    <property type="entry name" value="ADF_GMF-beta_like"/>
    <property type="match status" value="1"/>
</dbReference>